<evidence type="ECO:0008006" key="3">
    <source>
        <dbReference type="Google" id="ProtNLM"/>
    </source>
</evidence>
<proteinExistence type="predicted"/>
<evidence type="ECO:0000313" key="2">
    <source>
        <dbReference type="Proteomes" id="UP000003011"/>
    </source>
</evidence>
<accession>G5GGZ0</accession>
<protein>
    <recommendedName>
        <fullName evidence="3">Transglutaminase-like domain-containing protein</fullName>
    </recommendedName>
</protein>
<dbReference type="OrthoDB" id="9788327at2"/>
<dbReference type="InterPro" id="IPR038765">
    <property type="entry name" value="Papain-like_cys_pep_sf"/>
</dbReference>
<dbReference type="eggNOG" id="COG5279">
    <property type="taxonomic scope" value="Bacteria"/>
</dbReference>
<dbReference type="Proteomes" id="UP000003011">
    <property type="component" value="Unassembled WGS sequence"/>
</dbReference>
<dbReference type="EMBL" id="ACZL01000014">
    <property type="protein sequence ID" value="EHI56048.1"/>
    <property type="molecule type" value="Genomic_DNA"/>
</dbReference>
<dbReference type="AlphaFoldDB" id="G5GGZ0"/>
<organism evidence="1 2">
    <name type="scientific">Johnsonella ignava ATCC 51276</name>
    <dbReference type="NCBI Taxonomy" id="679200"/>
    <lineage>
        <taxon>Bacteria</taxon>
        <taxon>Bacillati</taxon>
        <taxon>Bacillota</taxon>
        <taxon>Clostridia</taxon>
        <taxon>Lachnospirales</taxon>
        <taxon>Lachnospiraceae</taxon>
        <taxon>Johnsonella</taxon>
    </lineage>
</organism>
<dbReference type="STRING" id="679200.HMPREF9333_00830"/>
<sequence length="263" mass="29771">MKKFLTIFILLLLSGIPLISCLDVYADNIPDFVKKEAYEILNDPAYIGKSVTAKVNVDQNGNYIKHEIEIENPERYAMSKAAVAAAADDFYNRYIEGKIPEGSEDWRFKREMEIIKFMVSNIDYAAARRNANANIDEDFSAYGALINHEAVCDGYTKCFNVLAKRCGLESIKVAGNGHSWNIVKLDDGNYYHVDVSWEDPTIDGQPNKIYGYDKLLNNYINLTSEKIKAIGGQSHSSWDDTTHECNSDIYGTDKVNRYFQGIK</sequence>
<name>G5GGZ0_9FIRM</name>
<reference evidence="1 2" key="1">
    <citation type="submission" date="2011-08" db="EMBL/GenBank/DDBJ databases">
        <title>The Genome Sequence of Johnsonella ignava ATCC 51276.</title>
        <authorList>
            <consortium name="The Broad Institute Genome Sequencing Platform"/>
            <person name="Earl A."/>
            <person name="Ward D."/>
            <person name="Feldgarden M."/>
            <person name="Gevers D."/>
            <person name="Izard J."/>
            <person name="Blanton J.M."/>
            <person name="Baranova O.V."/>
            <person name="Dewhirst F.E."/>
            <person name="Young S.K."/>
            <person name="Zeng Q."/>
            <person name="Gargeya S."/>
            <person name="Fitzgerald M."/>
            <person name="Haas B."/>
            <person name="Abouelleil A."/>
            <person name="Alvarado L."/>
            <person name="Arachchi H.M."/>
            <person name="Berlin A."/>
            <person name="Brown A."/>
            <person name="Chapman S.B."/>
            <person name="Chen Z."/>
            <person name="Dunbar C."/>
            <person name="Freedman E."/>
            <person name="Gearin G."/>
            <person name="Gellesch M."/>
            <person name="Goldberg J."/>
            <person name="Griggs A."/>
            <person name="Gujja S."/>
            <person name="Heiman D."/>
            <person name="Howarth C."/>
            <person name="Larson L."/>
            <person name="Lui A."/>
            <person name="MacDonald P.J.P."/>
            <person name="Montmayeur A."/>
            <person name="Murphy C."/>
            <person name="Neiman D."/>
            <person name="Pearson M."/>
            <person name="Priest M."/>
            <person name="Roberts A."/>
            <person name="Saif S."/>
            <person name="Shea T."/>
            <person name="Shenoy N."/>
            <person name="Sisk P."/>
            <person name="Stolte C."/>
            <person name="Sykes S."/>
            <person name="Wortman J."/>
            <person name="Nusbaum C."/>
            <person name="Birren B."/>
        </authorList>
    </citation>
    <scope>NUCLEOTIDE SEQUENCE [LARGE SCALE GENOMIC DNA]</scope>
    <source>
        <strain evidence="1 2">ATCC 51276</strain>
    </source>
</reference>
<keyword evidence="2" id="KW-1185">Reference proteome</keyword>
<dbReference type="RefSeq" id="WP_005540069.1">
    <property type="nucleotide sequence ID" value="NZ_JH378830.1"/>
</dbReference>
<dbReference type="HOGENOM" id="CLU_1056802_0_0_9"/>
<dbReference type="PATRIC" id="fig|679200.3.peg.876"/>
<gene>
    <name evidence="1" type="ORF">HMPREF9333_00830</name>
</gene>
<evidence type="ECO:0000313" key="1">
    <source>
        <dbReference type="EMBL" id="EHI56048.1"/>
    </source>
</evidence>
<dbReference type="SUPFAM" id="SSF54001">
    <property type="entry name" value="Cysteine proteinases"/>
    <property type="match status" value="1"/>
</dbReference>
<comment type="caution">
    <text evidence="1">The sequence shown here is derived from an EMBL/GenBank/DDBJ whole genome shotgun (WGS) entry which is preliminary data.</text>
</comment>